<accession>A0AAJ6L3A3</accession>
<name>A0AAJ6L3A3_9ACTN</name>
<evidence type="ECO:0000259" key="2">
    <source>
        <dbReference type="SMART" id="SM00014"/>
    </source>
</evidence>
<dbReference type="InterPro" id="IPR000326">
    <property type="entry name" value="PAP2/HPO"/>
</dbReference>
<evidence type="ECO:0000313" key="3">
    <source>
        <dbReference type="EMBL" id="WLS44446.1"/>
    </source>
</evidence>
<sequence>MSIGSSYPVGRSSAAPAPVGIARPEAPDRVSTPLVLRLLGAAVCFLLTLALTGALFVWTYPGQWWDGLLLPRAESGGGYEQQTDLVGPAQAVLATFGDPLFLAALLGGVLLVGLLGRRLLAGVVGVVMVLGAVVAAGTAKSALPRPDLAIPSSTTHNSFPSGHVAVAAAILLAYLLVLPGPARRWLALPGAAGVSVIGAATMIAGWHRFSDVLGGVLLSVTLFCLAAAVLAGRQGGAVPRPPDGLAAVGRLLAEAAAGLVVLVGVSLAVAPGLAAEVRRGPLLAIGAATGLTMLAVGAAVFVVRSVDFAAPARPRTSRPQAKGRIFP</sequence>
<dbReference type="KEGG" id="mprn:Q3V37_24125"/>
<dbReference type="AlphaFoldDB" id="A0AAJ6L3A3"/>
<feature type="transmembrane region" description="Helical" evidence="1">
    <location>
        <begin position="212"/>
        <end position="231"/>
    </location>
</feature>
<gene>
    <name evidence="3" type="ORF">Q3V37_24125</name>
</gene>
<feature type="transmembrane region" description="Helical" evidence="1">
    <location>
        <begin position="38"/>
        <end position="60"/>
    </location>
</feature>
<feature type="transmembrane region" description="Helical" evidence="1">
    <location>
        <begin position="119"/>
        <end position="139"/>
    </location>
</feature>
<dbReference type="SUPFAM" id="SSF48317">
    <property type="entry name" value="Acid phosphatase/Vanadium-dependent haloperoxidase"/>
    <property type="match status" value="1"/>
</dbReference>
<proteinExistence type="predicted"/>
<dbReference type="InterPro" id="IPR036938">
    <property type="entry name" value="PAP2/HPO_sf"/>
</dbReference>
<dbReference type="Proteomes" id="UP001235874">
    <property type="component" value="Chromosome"/>
</dbReference>
<dbReference type="Gene3D" id="1.20.144.10">
    <property type="entry name" value="Phosphatidic acid phosphatase type 2/haloperoxidase"/>
    <property type="match status" value="1"/>
</dbReference>
<dbReference type="RefSeq" id="WP_306271704.1">
    <property type="nucleotide sequence ID" value="NZ_CP130472.1"/>
</dbReference>
<organism evidence="3 4">
    <name type="scientific">Micromonospora profundi</name>
    <dbReference type="NCBI Taxonomy" id="1420889"/>
    <lineage>
        <taxon>Bacteria</taxon>
        <taxon>Bacillati</taxon>
        <taxon>Actinomycetota</taxon>
        <taxon>Actinomycetes</taxon>
        <taxon>Micromonosporales</taxon>
        <taxon>Micromonosporaceae</taxon>
        <taxon>Micromonospora</taxon>
    </lineage>
</organism>
<keyword evidence="1" id="KW-0812">Transmembrane</keyword>
<feature type="domain" description="Phosphatidic acid phosphatase type 2/haloperoxidase" evidence="2">
    <location>
        <begin position="121"/>
        <end position="227"/>
    </location>
</feature>
<feature type="transmembrane region" description="Helical" evidence="1">
    <location>
        <begin position="251"/>
        <end position="270"/>
    </location>
</feature>
<feature type="transmembrane region" description="Helical" evidence="1">
    <location>
        <begin position="185"/>
        <end position="206"/>
    </location>
</feature>
<keyword evidence="1" id="KW-1133">Transmembrane helix</keyword>
<feature type="transmembrane region" description="Helical" evidence="1">
    <location>
        <begin position="282"/>
        <end position="303"/>
    </location>
</feature>
<keyword evidence="1" id="KW-0472">Membrane</keyword>
<reference evidence="3 4" key="1">
    <citation type="submission" date="2023-07" db="EMBL/GenBank/DDBJ databases">
        <title>Micromonospora profundi TRM 95458 converts glycerol to a new osmotic compound.</title>
        <authorList>
            <person name="Lu D."/>
        </authorList>
    </citation>
    <scope>NUCLEOTIDE SEQUENCE [LARGE SCALE GENOMIC DNA]</scope>
    <source>
        <strain evidence="3 4">TRM95458</strain>
    </source>
</reference>
<dbReference type="CDD" id="cd01610">
    <property type="entry name" value="PAP2_like"/>
    <property type="match status" value="1"/>
</dbReference>
<feature type="transmembrane region" description="Helical" evidence="1">
    <location>
        <begin position="159"/>
        <end position="178"/>
    </location>
</feature>
<protein>
    <submittedName>
        <fullName evidence="3">Phosphatase PAP2 family protein</fullName>
    </submittedName>
</protein>
<dbReference type="Pfam" id="PF01569">
    <property type="entry name" value="PAP2"/>
    <property type="match status" value="1"/>
</dbReference>
<evidence type="ECO:0000256" key="1">
    <source>
        <dbReference type="SAM" id="Phobius"/>
    </source>
</evidence>
<dbReference type="EMBL" id="CP130472">
    <property type="protein sequence ID" value="WLS44446.1"/>
    <property type="molecule type" value="Genomic_DNA"/>
</dbReference>
<evidence type="ECO:0000313" key="4">
    <source>
        <dbReference type="Proteomes" id="UP001235874"/>
    </source>
</evidence>
<feature type="transmembrane region" description="Helical" evidence="1">
    <location>
        <begin position="91"/>
        <end position="112"/>
    </location>
</feature>
<dbReference type="SMART" id="SM00014">
    <property type="entry name" value="acidPPc"/>
    <property type="match status" value="1"/>
</dbReference>
<keyword evidence="4" id="KW-1185">Reference proteome</keyword>